<organism evidence="1 2">
    <name type="scientific">Prevotella heparinolytica</name>
    <dbReference type="NCBI Taxonomy" id="28113"/>
    <lineage>
        <taxon>Bacteria</taxon>
        <taxon>Pseudomonadati</taxon>
        <taxon>Bacteroidota</taxon>
        <taxon>Bacteroidia</taxon>
        <taxon>Bacteroidales</taxon>
        <taxon>Bacteroidaceae</taxon>
        <taxon>Bacteroides</taxon>
    </lineage>
</organism>
<dbReference type="EMBL" id="CAACYH010000004">
    <property type="protein sequence ID" value="VFB15065.1"/>
    <property type="molecule type" value="Genomic_DNA"/>
</dbReference>
<sequence>MNWSHNCENRVSILFLALAKARNTGFHSFRLHLHGTSRPDIGGFKQIQLHLDTYISFVPYDSTITIVHLHILQVMNVMHTCLW</sequence>
<proteinExistence type="predicted"/>
<reference evidence="1 2" key="1">
    <citation type="submission" date="2019-02" db="EMBL/GenBank/DDBJ databases">
        <authorList>
            <consortium name="Pathogen Informatics"/>
        </authorList>
    </citation>
    <scope>NUCLEOTIDE SEQUENCE [LARGE SCALE GENOMIC DNA]</scope>
    <source>
        <strain evidence="1 2">3012STDY7078512</strain>
    </source>
</reference>
<dbReference type="Proteomes" id="UP000396835">
    <property type="component" value="Unassembled WGS sequence"/>
</dbReference>
<accession>A0A449I6K6</accession>
<protein>
    <submittedName>
        <fullName evidence="1">Uncharacterized protein</fullName>
    </submittedName>
</protein>
<gene>
    <name evidence="1" type="ORF">NCTC7812_02649</name>
</gene>
<evidence type="ECO:0000313" key="1">
    <source>
        <dbReference type="EMBL" id="VFB15065.1"/>
    </source>
</evidence>
<dbReference type="AlphaFoldDB" id="A0A449I6K6"/>
<name>A0A449I6K6_9BACE</name>
<evidence type="ECO:0000313" key="2">
    <source>
        <dbReference type="Proteomes" id="UP000396835"/>
    </source>
</evidence>